<organism evidence="7 8">
    <name type="scientific">Patella caerulea</name>
    <name type="common">Rayed Mediterranean limpet</name>
    <dbReference type="NCBI Taxonomy" id="87958"/>
    <lineage>
        <taxon>Eukaryota</taxon>
        <taxon>Metazoa</taxon>
        <taxon>Spiralia</taxon>
        <taxon>Lophotrochozoa</taxon>
        <taxon>Mollusca</taxon>
        <taxon>Gastropoda</taxon>
        <taxon>Patellogastropoda</taxon>
        <taxon>Patelloidea</taxon>
        <taxon>Patellidae</taxon>
        <taxon>Patella</taxon>
    </lineage>
</organism>
<dbReference type="InterPro" id="IPR018957">
    <property type="entry name" value="Znf_C3HC4_RING-type"/>
</dbReference>
<feature type="region of interest" description="Disordered" evidence="5">
    <location>
        <begin position="178"/>
        <end position="208"/>
    </location>
</feature>
<feature type="compositionally biased region" description="Polar residues" evidence="5">
    <location>
        <begin position="324"/>
        <end position="350"/>
    </location>
</feature>
<feature type="compositionally biased region" description="Polar residues" evidence="5">
    <location>
        <begin position="484"/>
        <end position="500"/>
    </location>
</feature>
<dbReference type="SMART" id="SM00184">
    <property type="entry name" value="RING"/>
    <property type="match status" value="1"/>
</dbReference>
<evidence type="ECO:0000256" key="5">
    <source>
        <dbReference type="SAM" id="MobiDB-lite"/>
    </source>
</evidence>
<dbReference type="PANTHER" id="PTHR25462:SF296">
    <property type="entry name" value="MEIOTIC P26, ISOFORM F"/>
    <property type="match status" value="1"/>
</dbReference>
<proteinExistence type="predicted"/>
<dbReference type="InterPro" id="IPR047153">
    <property type="entry name" value="TRIM45/56/19-like"/>
</dbReference>
<feature type="compositionally biased region" description="Low complexity" evidence="5">
    <location>
        <begin position="249"/>
        <end position="260"/>
    </location>
</feature>
<dbReference type="InterPro" id="IPR013083">
    <property type="entry name" value="Znf_RING/FYVE/PHD"/>
</dbReference>
<feature type="compositionally biased region" description="Polar residues" evidence="5">
    <location>
        <begin position="461"/>
        <end position="474"/>
    </location>
</feature>
<reference evidence="7 8" key="1">
    <citation type="submission" date="2024-01" db="EMBL/GenBank/DDBJ databases">
        <title>The genome of the rayed Mediterranean limpet Patella caerulea (Linnaeus, 1758).</title>
        <authorList>
            <person name="Anh-Thu Weber A."/>
            <person name="Halstead-Nussloch G."/>
        </authorList>
    </citation>
    <scope>NUCLEOTIDE SEQUENCE [LARGE SCALE GENOMIC DNA]</scope>
    <source>
        <strain evidence="7">AATW-2023a</strain>
        <tissue evidence="7">Whole specimen</tissue>
    </source>
</reference>
<keyword evidence="2 4" id="KW-0863">Zinc-finger</keyword>
<evidence type="ECO:0000256" key="1">
    <source>
        <dbReference type="ARBA" id="ARBA00022723"/>
    </source>
</evidence>
<dbReference type="Pfam" id="PF00097">
    <property type="entry name" value="zf-C3HC4"/>
    <property type="match status" value="1"/>
</dbReference>
<dbReference type="Proteomes" id="UP001347796">
    <property type="component" value="Unassembled WGS sequence"/>
</dbReference>
<feature type="compositionally biased region" description="Polar residues" evidence="5">
    <location>
        <begin position="440"/>
        <end position="454"/>
    </location>
</feature>
<evidence type="ECO:0000313" key="8">
    <source>
        <dbReference type="Proteomes" id="UP001347796"/>
    </source>
</evidence>
<dbReference type="EMBL" id="JAZGQO010000018">
    <property type="protein sequence ID" value="KAK6168173.1"/>
    <property type="molecule type" value="Genomic_DNA"/>
</dbReference>
<dbReference type="PROSITE" id="PS00518">
    <property type="entry name" value="ZF_RING_1"/>
    <property type="match status" value="1"/>
</dbReference>
<dbReference type="GO" id="GO:0061630">
    <property type="term" value="F:ubiquitin protein ligase activity"/>
    <property type="evidence" value="ECO:0007669"/>
    <property type="project" value="TreeGrafter"/>
</dbReference>
<feature type="region of interest" description="Disordered" evidence="5">
    <location>
        <begin position="246"/>
        <end position="271"/>
    </location>
</feature>
<evidence type="ECO:0000313" key="7">
    <source>
        <dbReference type="EMBL" id="KAK6168173.1"/>
    </source>
</evidence>
<keyword evidence="3" id="KW-0862">Zinc</keyword>
<sequence>MNMEEALTCAVCLELYKHPLQLPCPHSFCRVCLQNIAPKTGSSVFNCPLCRGRIVLGVRGLNGLKKNIQLAQIVEIYKKNEARRLRENPPINYTPTEPRTETSTDVTYTELIPDPDPPLGATAPPMPAPRPINPTPMPSFQELWNILSEGCDDSDIERLFNLVEEIMVSNALNQAAANATSVQEPEDVGANAPSLPNRANRPPLPLPVTSVNEIVPTYYADADNSETSSENINSNEVLPGTSTTEIQVELSPEPSQSSEQRPPPLPSIKGRLPLHLRLGNLSSTLEESFTSAASGTYFAEAGPLSRNLPQFSSDDSVTIGYENMPTNDDTSTDASGDQAVTSESAMTSVSGLEEPEPTNDSSTAAACSETEATLTALSHSAKAFESGDQIQQSIVKAQNINQRIIELQHRIIAQYESYRHFNGDREDKHPNLVHTQSLKQIPTNNMSSGQQVSMGQPGADNDSNQTLSRTNQPNREVWHFPPKRQTSLPEQLVKDTSSIITPAKPVRPAPPPPRPKPQVPTADRLPSPSSDDPAAGLTHLPAKVAPRVAPKPKLMLRETH</sequence>
<evidence type="ECO:0000256" key="3">
    <source>
        <dbReference type="ARBA" id="ARBA00022833"/>
    </source>
</evidence>
<keyword evidence="1" id="KW-0479">Metal-binding</keyword>
<evidence type="ECO:0000256" key="4">
    <source>
        <dbReference type="PROSITE-ProRule" id="PRU00175"/>
    </source>
</evidence>
<feature type="region of interest" description="Disordered" evidence="5">
    <location>
        <begin position="440"/>
        <end position="560"/>
    </location>
</feature>
<accession>A0AAN8G5D8</accession>
<gene>
    <name evidence="7" type="ORF">SNE40_022051</name>
</gene>
<feature type="compositionally biased region" description="Low complexity" evidence="5">
    <location>
        <begin position="541"/>
        <end position="553"/>
    </location>
</feature>
<feature type="region of interest" description="Disordered" evidence="5">
    <location>
        <begin position="322"/>
        <end position="367"/>
    </location>
</feature>
<name>A0AAN8G5D8_PATCE</name>
<dbReference type="AlphaFoldDB" id="A0AAN8G5D8"/>
<feature type="compositionally biased region" description="Low complexity" evidence="5">
    <location>
        <begin position="190"/>
        <end position="201"/>
    </location>
</feature>
<keyword evidence="8" id="KW-1185">Reference proteome</keyword>
<comment type="caution">
    <text evidence="7">The sequence shown here is derived from an EMBL/GenBank/DDBJ whole genome shotgun (WGS) entry which is preliminary data.</text>
</comment>
<dbReference type="InterPro" id="IPR017907">
    <property type="entry name" value="Znf_RING_CS"/>
</dbReference>
<evidence type="ECO:0000259" key="6">
    <source>
        <dbReference type="PROSITE" id="PS50089"/>
    </source>
</evidence>
<dbReference type="PROSITE" id="PS50089">
    <property type="entry name" value="ZF_RING_2"/>
    <property type="match status" value="1"/>
</dbReference>
<dbReference type="GO" id="GO:0008270">
    <property type="term" value="F:zinc ion binding"/>
    <property type="evidence" value="ECO:0007669"/>
    <property type="project" value="UniProtKB-KW"/>
</dbReference>
<feature type="domain" description="RING-type" evidence="6">
    <location>
        <begin position="9"/>
        <end position="51"/>
    </location>
</feature>
<dbReference type="SUPFAM" id="SSF57850">
    <property type="entry name" value="RING/U-box"/>
    <property type="match status" value="1"/>
</dbReference>
<protein>
    <recommendedName>
        <fullName evidence="6">RING-type domain-containing protein</fullName>
    </recommendedName>
</protein>
<dbReference type="Gene3D" id="3.30.40.10">
    <property type="entry name" value="Zinc/RING finger domain, C3HC4 (zinc finger)"/>
    <property type="match status" value="1"/>
</dbReference>
<feature type="compositionally biased region" description="Pro residues" evidence="5">
    <location>
        <begin position="505"/>
        <end position="518"/>
    </location>
</feature>
<dbReference type="PANTHER" id="PTHR25462">
    <property type="entry name" value="BONUS, ISOFORM C-RELATED"/>
    <property type="match status" value="1"/>
</dbReference>
<dbReference type="InterPro" id="IPR001841">
    <property type="entry name" value="Znf_RING"/>
</dbReference>
<evidence type="ECO:0000256" key="2">
    <source>
        <dbReference type="ARBA" id="ARBA00022771"/>
    </source>
</evidence>